<sequence length="152" mass="17995">MQWNKDDIKQYIEVTEYVDTLLIPLMPFTMNMDKQVEKIVVQGELIKIFSSELERRFKGRIFLTPSFTYLSESDKGNGVEQLNKWVEEAMDNPFKHVFFLTFDAQWKKFESKMNGNLLWFPSVQSGDLNSEATKSMIKDQISQVMELIRSYW</sequence>
<comment type="caution">
    <text evidence="1">The sequence shown here is derived from an EMBL/GenBank/DDBJ whole genome shotgun (WGS) entry which is preliminary data.</text>
</comment>
<organism evidence="1 2">
    <name type="scientific">Aquibacillus rhizosphaerae</name>
    <dbReference type="NCBI Taxonomy" id="3051431"/>
    <lineage>
        <taxon>Bacteria</taxon>
        <taxon>Bacillati</taxon>
        <taxon>Bacillota</taxon>
        <taxon>Bacilli</taxon>
        <taxon>Bacillales</taxon>
        <taxon>Bacillaceae</taxon>
        <taxon>Aquibacillus</taxon>
    </lineage>
</organism>
<dbReference type="Pfam" id="PF10673">
    <property type="entry name" value="DUF2487"/>
    <property type="match status" value="1"/>
</dbReference>
<dbReference type="InterPro" id="IPR019615">
    <property type="entry name" value="DUF2487"/>
</dbReference>
<dbReference type="EMBL" id="JASTZU010000034">
    <property type="protein sequence ID" value="MDL4840812.1"/>
    <property type="molecule type" value="Genomic_DNA"/>
</dbReference>
<evidence type="ECO:0000313" key="2">
    <source>
        <dbReference type="Proteomes" id="UP001235343"/>
    </source>
</evidence>
<name>A0ABT7L4L3_9BACI</name>
<keyword evidence="2" id="KW-1185">Reference proteome</keyword>
<dbReference type="RefSeq" id="WP_285931954.1">
    <property type="nucleotide sequence ID" value="NZ_JASTZU010000034.1"/>
</dbReference>
<protein>
    <submittedName>
        <fullName evidence="1">YpiF family protein</fullName>
    </submittedName>
</protein>
<gene>
    <name evidence="1" type="ORF">QQS35_10150</name>
</gene>
<accession>A0ABT7L4L3</accession>
<dbReference type="Proteomes" id="UP001235343">
    <property type="component" value="Unassembled WGS sequence"/>
</dbReference>
<evidence type="ECO:0000313" key="1">
    <source>
        <dbReference type="EMBL" id="MDL4840812.1"/>
    </source>
</evidence>
<proteinExistence type="predicted"/>
<reference evidence="1 2" key="1">
    <citation type="submission" date="2023-06" db="EMBL/GenBank/DDBJ databases">
        <title>Aquibacillus rhizosphaerae LR5S19.</title>
        <authorList>
            <person name="Sun J.-Q."/>
        </authorList>
    </citation>
    <scope>NUCLEOTIDE SEQUENCE [LARGE SCALE GENOMIC DNA]</scope>
    <source>
        <strain evidence="1 2">LR5S19</strain>
    </source>
</reference>